<proteinExistence type="predicted"/>
<dbReference type="InterPro" id="IPR036034">
    <property type="entry name" value="PDZ_sf"/>
</dbReference>
<dbReference type="InterPro" id="IPR001478">
    <property type="entry name" value="PDZ"/>
</dbReference>
<dbReference type="Gene3D" id="2.30.42.10">
    <property type="match status" value="1"/>
</dbReference>
<feature type="region of interest" description="Disordered" evidence="1">
    <location>
        <begin position="309"/>
        <end position="341"/>
    </location>
</feature>
<reference evidence="3" key="1">
    <citation type="submission" date="2021-01" db="EMBL/GenBank/DDBJ databases">
        <authorList>
            <person name="Corre E."/>
            <person name="Pelletier E."/>
            <person name="Niang G."/>
            <person name="Scheremetjew M."/>
            <person name="Finn R."/>
            <person name="Kale V."/>
            <person name="Holt S."/>
            <person name="Cochrane G."/>
            <person name="Meng A."/>
            <person name="Brown T."/>
            <person name="Cohen L."/>
        </authorList>
    </citation>
    <scope>NUCLEOTIDE SEQUENCE</scope>
</reference>
<organism evidence="3">
    <name type="scientific">Noctiluca scintillans</name>
    <name type="common">Sea sparkle</name>
    <name type="synonym">Red tide dinoflagellate</name>
    <dbReference type="NCBI Taxonomy" id="2966"/>
    <lineage>
        <taxon>Eukaryota</taxon>
        <taxon>Sar</taxon>
        <taxon>Alveolata</taxon>
        <taxon>Dinophyceae</taxon>
        <taxon>Noctilucales</taxon>
        <taxon>Noctilucaceae</taxon>
        <taxon>Noctiluca</taxon>
    </lineage>
</organism>
<dbReference type="SMART" id="SM00228">
    <property type="entry name" value="PDZ"/>
    <property type="match status" value="1"/>
</dbReference>
<dbReference type="AlphaFoldDB" id="A0A7S1F753"/>
<evidence type="ECO:0000256" key="1">
    <source>
        <dbReference type="SAM" id="MobiDB-lite"/>
    </source>
</evidence>
<dbReference type="SUPFAM" id="SSF50156">
    <property type="entry name" value="PDZ domain-like"/>
    <property type="match status" value="1"/>
</dbReference>
<gene>
    <name evidence="3" type="ORF">NSCI0253_LOCUS23392</name>
</gene>
<dbReference type="EMBL" id="HBFQ01033242">
    <property type="protein sequence ID" value="CAD8849042.1"/>
    <property type="molecule type" value="Transcribed_RNA"/>
</dbReference>
<feature type="domain" description="PDZ" evidence="2">
    <location>
        <begin position="100"/>
        <end position="184"/>
    </location>
</feature>
<evidence type="ECO:0000259" key="2">
    <source>
        <dbReference type="SMART" id="SM00228"/>
    </source>
</evidence>
<sequence>MLAKGVSMLASAVSGQRLDRVDLTDMDDDSGGLKIIGPTDEQMNFAVGSCPRKAKHSTNCLRVRERERRFCCQGSTTGKCVTQTPMVSEESEWEERRQQTGVAGRIVIYDKNENPRDDISFRDGGKGRIVVAMVLFGGKAWRAGVTSGDLLVSIDGKKDFSGLPASQVQANLPSPVVLVLLGFVGKLQAEVRLNHKVKNMCGLSNLQQVASQRQGETLEVVDEVVFECPTSPLFQENIWNVRAAGWSDRNSTETLRRAPSGVTHGVVGQPLMVPRMSAGRGYLSPHSTSGPLRGESDLPFRGISELQAAGSQRPDVGFNSARQGDVGEGTPAGPTWTGVRM</sequence>
<evidence type="ECO:0000313" key="3">
    <source>
        <dbReference type="EMBL" id="CAD8849042.1"/>
    </source>
</evidence>
<name>A0A7S1F753_NOCSC</name>
<protein>
    <recommendedName>
        <fullName evidence="2">PDZ domain-containing protein</fullName>
    </recommendedName>
</protein>
<accession>A0A7S1F753</accession>